<dbReference type="CDD" id="cd06559">
    <property type="entry name" value="Endonuclease_V"/>
    <property type="match status" value="1"/>
</dbReference>
<name>D8LPT4_ECTSI</name>
<dbReference type="eggNOG" id="KOG4417">
    <property type="taxonomic scope" value="Eukaryota"/>
</dbReference>
<keyword evidence="5" id="KW-0378">Hydrolase</keyword>
<feature type="compositionally biased region" description="Pro residues" evidence="6">
    <location>
        <begin position="237"/>
        <end position="253"/>
    </location>
</feature>
<dbReference type="InterPro" id="IPR007581">
    <property type="entry name" value="Endonuclease-V"/>
</dbReference>
<reference evidence="7 8" key="1">
    <citation type="journal article" date="2010" name="Nature">
        <title>The Ectocarpus genome and the independent evolution of multicellularity in brown algae.</title>
        <authorList>
            <person name="Cock J.M."/>
            <person name="Sterck L."/>
            <person name="Rouze P."/>
            <person name="Scornet D."/>
            <person name="Allen A.E."/>
            <person name="Amoutzias G."/>
            <person name="Anthouard V."/>
            <person name="Artiguenave F."/>
            <person name="Aury J.M."/>
            <person name="Badger J.H."/>
            <person name="Beszteri B."/>
            <person name="Billiau K."/>
            <person name="Bonnet E."/>
            <person name="Bothwell J.H."/>
            <person name="Bowler C."/>
            <person name="Boyen C."/>
            <person name="Brownlee C."/>
            <person name="Carrano C.J."/>
            <person name="Charrier B."/>
            <person name="Cho G.Y."/>
            <person name="Coelho S.M."/>
            <person name="Collen J."/>
            <person name="Corre E."/>
            <person name="Da Silva C."/>
            <person name="Delage L."/>
            <person name="Delaroque N."/>
            <person name="Dittami S.M."/>
            <person name="Doulbeau S."/>
            <person name="Elias M."/>
            <person name="Farnham G."/>
            <person name="Gachon C.M."/>
            <person name="Gschloessl B."/>
            <person name="Heesch S."/>
            <person name="Jabbari K."/>
            <person name="Jubin C."/>
            <person name="Kawai H."/>
            <person name="Kimura K."/>
            <person name="Kloareg B."/>
            <person name="Kupper F.C."/>
            <person name="Lang D."/>
            <person name="Le Bail A."/>
            <person name="Leblanc C."/>
            <person name="Lerouge P."/>
            <person name="Lohr M."/>
            <person name="Lopez P.J."/>
            <person name="Martens C."/>
            <person name="Maumus F."/>
            <person name="Michel G."/>
            <person name="Miranda-Saavedra D."/>
            <person name="Morales J."/>
            <person name="Moreau H."/>
            <person name="Motomura T."/>
            <person name="Nagasato C."/>
            <person name="Napoli C.A."/>
            <person name="Nelson D.R."/>
            <person name="Nyvall-Collen P."/>
            <person name="Peters A.F."/>
            <person name="Pommier C."/>
            <person name="Potin P."/>
            <person name="Poulain J."/>
            <person name="Quesneville H."/>
            <person name="Read B."/>
            <person name="Rensing S.A."/>
            <person name="Ritter A."/>
            <person name="Rousvoal S."/>
            <person name="Samanta M."/>
            <person name="Samson G."/>
            <person name="Schroeder D.C."/>
            <person name="Segurens B."/>
            <person name="Strittmatter M."/>
            <person name="Tonon T."/>
            <person name="Tregear J.W."/>
            <person name="Valentin K."/>
            <person name="von Dassow P."/>
            <person name="Yamagishi T."/>
            <person name="Van de Peer Y."/>
            <person name="Wincker P."/>
        </authorList>
    </citation>
    <scope>NUCLEOTIDE SEQUENCE [LARGE SCALE GENOMIC DNA]</scope>
    <source>
        <strain evidence="8">Ec32 / CCAP1310/4</strain>
    </source>
</reference>
<dbReference type="GO" id="GO:0005737">
    <property type="term" value="C:cytoplasm"/>
    <property type="evidence" value="ECO:0007669"/>
    <property type="project" value="UniProtKB-SubCell"/>
</dbReference>
<comment type="subcellular location">
    <subcellularLocation>
        <location evidence="1">Cytoplasm</location>
    </subcellularLocation>
</comment>
<keyword evidence="3" id="KW-0540">Nuclease</keyword>
<dbReference type="OMA" id="NACAHTL"/>
<evidence type="ECO:0008006" key="9">
    <source>
        <dbReference type="Google" id="ProtNLM"/>
    </source>
</evidence>
<keyword evidence="4" id="KW-0255">Endonuclease</keyword>
<dbReference type="EMBL" id="FN648741">
    <property type="protein sequence ID" value="CBN77389.1"/>
    <property type="molecule type" value="Genomic_DNA"/>
</dbReference>
<dbReference type="OrthoDB" id="20018at2759"/>
<dbReference type="Pfam" id="PF04493">
    <property type="entry name" value="Endonuclease_5"/>
    <property type="match status" value="1"/>
</dbReference>
<feature type="compositionally biased region" description="Basic and acidic residues" evidence="6">
    <location>
        <begin position="221"/>
        <end position="236"/>
    </location>
</feature>
<dbReference type="GO" id="GO:0003727">
    <property type="term" value="F:single-stranded RNA binding"/>
    <property type="evidence" value="ECO:0007669"/>
    <property type="project" value="TreeGrafter"/>
</dbReference>
<evidence type="ECO:0000256" key="6">
    <source>
        <dbReference type="SAM" id="MobiDB-lite"/>
    </source>
</evidence>
<dbReference type="Gene3D" id="3.30.2170.10">
    <property type="entry name" value="archaeoglobus fulgidus dsm 4304 superfamily"/>
    <property type="match status" value="1"/>
</dbReference>
<proteinExistence type="predicted"/>
<gene>
    <name evidence="7" type="ORF">Esi_0053_0087</name>
</gene>
<dbReference type="GO" id="GO:0006281">
    <property type="term" value="P:DNA repair"/>
    <property type="evidence" value="ECO:0007669"/>
    <property type="project" value="InterPro"/>
</dbReference>
<dbReference type="Proteomes" id="UP000002630">
    <property type="component" value="Linkage Group LG13"/>
</dbReference>
<dbReference type="AlphaFoldDB" id="D8LPT4"/>
<keyword evidence="8" id="KW-1185">Reference proteome</keyword>
<accession>D8LPT4</accession>
<evidence type="ECO:0000313" key="8">
    <source>
        <dbReference type="Proteomes" id="UP000002630"/>
    </source>
</evidence>
<organism evidence="7 8">
    <name type="scientific">Ectocarpus siliculosus</name>
    <name type="common">Brown alga</name>
    <name type="synonym">Conferva siliculosa</name>
    <dbReference type="NCBI Taxonomy" id="2880"/>
    <lineage>
        <taxon>Eukaryota</taxon>
        <taxon>Sar</taxon>
        <taxon>Stramenopiles</taxon>
        <taxon>Ochrophyta</taxon>
        <taxon>PX clade</taxon>
        <taxon>Phaeophyceae</taxon>
        <taxon>Ectocarpales</taxon>
        <taxon>Ectocarpaceae</taxon>
        <taxon>Ectocarpus</taxon>
    </lineage>
</organism>
<evidence type="ECO:0000256" key="5">
    <source>
        <dbReference type="ARBA" id="ARBA00022801"/>
    </source>
</evidence>
<evidence type="ECO:0000256" key="3">
    <source>
        <dbReference type="ARBA" id="ARBA00022722"/>
    </source>
</evidence>
<dbReference type="PANTHER" id="PTHR28511:SF1">
    <property type="entry name" value="ENDONUCLEASE V"/>
    <property type="match status" value="1"/>
</dbReference>
<keyword evidence="2" id="KW-0963">Cytoplasm</keyword>
<dbReference type="PANTHER" id="PTHR28511">
    <property type="entry name" value="ENDONUCLEASE V"/>
    <property type="match status" value="1"/>
</dbReference>
<evidence type="ECO:0000313" key="7">
    <source>
        <dbReference type="EMBL" id="CBN77389.1"/>
    </source>
</evidence>
<evidence type="ECO:0000256" key="4">
    <source>
        <dbReference type="ARBA" id="ARBA00022759"/>
    </source>
</evidence>
<dbReference type="GO" id="GO:0005730">
    <property type="term" value="C:nucleolus"/>
    <property type="evidence" value="ECO:0007669"/>
    <property type="project" value="TreeGrafter"/>
</dbReference>
<dbReference type="InParanoid" id="D8LPT4"/>
<sequence>MGSRLLRLVGGVDISFVKGSEENACASLVVLEFPSLQTVYEAYERVTMNHPYISGFLAFREVDHLARLVGQLRRERPDLEPDVVFVDGNGRLHPRGAGLACHLGVVTGLRTVGLGKTFLQVDGLTKVGVRERVKALLSAGERETPLLGTSGTVWGTAFVPKEEEGKKGGGVVTSPVFVSIGHRVSLETCVALTKAVCRFRVPEPIRQADMRSREVIREWLLERRGKAEGETKEADKGPPPPPPPPPPSSSSSS</sequence>
<feature type="region of interest" description="Disordered" evidence="6">
    <location>
        <begin position="221"/>
        <end position="253"/>
    </location>
</feature>
<dbReference type="GO" id="GO:0016891">
    <property type="term" value="F:RNA endonuclease activity producing 5'-phosphomonoesters, hydrolytic mechanism"/>
    <property type="evidence" value="ECO:0007669"/>
    <property type="project" value="TreeGrafter"/>
</dbReference>
<protein>
    <recommendedName>
        <fullName evidence="9">Endonuclease V</fullName>
    </recommendedName>
</protein>
<dbReference type="STRING" id="2880.D8LPT4"/>
<evidence type="ECO:0000256" key="2">
    <source>
        <dbReference type="ARBA" id="ARBA00022490"/>
    </source>
</evidence>
<dbReference type="EMBL" id="FN649738">
    <property type="protein sequence ID" value="CBN77389.1"/>
    <property type="molecule type" value="Genomic_DNA"/>
</dbReference>
<evidence type="ECO:0000256" key="1">
    <source>
        <dbReference type="ARBA" id="ARBA00004496"/>
    </source>
</evidence>